<accession>A0A853EHJ4</accession>
<dbReference type="SUPFAM" id="SSF46689">
    <property type="entry name" value="Homeodomain-like"/>
    <property type="match status" value="1"/>
</dbReference>
<reference evidence="2 3" key="1">
    <citation type="submission" date="2020-07" db="EMBL/GenBank/DDBJ databases">
        <title>MOT database genomes.</title>
        <authorList>
            <person name="Joseph S."/>
            <person name="Aduse-Opoku J."/>
            <person name="Hashim A."/>
            <person name="Wade W."/>
            <person name="Curtis M."/>
        </authorList>
    </citation>
    <scope>NUCLEOTIDE SEQUENCE [LARGE SCALE GENOMIC DNA]</scope>
    <source>
        <strain evidence="2 3">WMus004</strain>
    </source>
</reference>
<dbReference type="AlphaFoldDB" id="A0A853EHJ4"/>
<name>A0A853EHJ4_9ACTO</name>
<sequence>MPAPRKYPDWLRERAIRLAVEALADPERSRGCLGRMGQELGVNPETLRGWVRQAQAWRGPAPWDEHRTGRAPGRAGGREPRAETSQRDPEDRLGFSGVAECERPSGCSGSHIDSHKEEFGGRVDCSV</sequence>
<feature type="compositionally biased region" description="Basic and acidic residues" evidence="1">
    <location>
        <begin position="76"/>
        <end position="93"/>
    </location>
</feature>
<dbReference type="InterPro" id="IPR036388">
    <property type="entry name" value="WH-like_DNA-bd_sf"/>
</dbReference>
<evidence type="ECO:0000256" key="1">
    <source>
        <dbReference type="SAM" id="MobiDB-lite"/>
    </source>
</evidence>
<evidence type="ECO:0000313" key="3">
    <source>
        <dbReference type="Proteomes" id="UP000572528"/>
    </source>
</evidence>
<feature type="region of interest" description="Disordered" evidence="1">
    <location>
        <begin position="57"/>
        <end position="127"/>
    </location>
</feature>
<feature type="compositionally biased region" description="Basic and acidic residues" evidence="1">
    <location>
        <begin position="112"/>
        <end position="121"/>
    </location>
</feature>
<dbReference type="EMBL" id="JACBXV010000003">
    <property type="protein sequence ID" value="NYS68040.1"/>
    <property type="molecule type" value="Genomic_DNA"/>
</dbReference>
<evidence type="ECO:0000313" key="2">
    <source>
        <dbReference type="EMBL" id="NYS68040.1"/>
    </source>
</evidence>
<dbReference type="Gene3D" id="1.10.10.10">
    <property type="entry name" value="Winged helix-like DNA-binding domain superfamily/Winged helix DNA-binding domain"/>
    <property type="match status" value="1"/>
</dbReference>
<protein>
    <submittedName>
        <fullName evidence="2">Transposase</fullName>
    </submittedName>
</protein>
<proteinExistence type="predicted"/>
<gene>
    <name evidence="2" type="ORF">HZZ05_00525</name>
</gene>
<dbReference type="Proteomes" id="UP000572528">
    <property type="component" value="Unassembled WGS sequence"/>
</dbReference>
<comment type="caution">
    <text evidence="2">The sequence shown here is derived from an EMBL/GenBank/DDBJ whole genome shotgun (WGS) entry which is preliminary data.</text>
</comment>
<dbReference type="InterPro" id="IPR009057">
    <property type="entry name" value="Homeodomain-like_sf"/>
</dbReference>
<organism evidence="2 3">
    <name type="scientific">Actinomyces bowdenii</name>
    <dbReference type="NCBI Taxonomy" id="131109"/>
    <lineage>
        <taxon>Bacteria</taxon>
        <taxon>Bacillati</taxon>
        <taxon>Actinomycetota</taxon>
        <taxon>Actinomycetes</taxon>
        <taxon>Actinomycetales</taxon>
        <taxon>Actinomycetaceae</taxon>
        <taxon>Actinomyces</taxon>
    </lineage>
</organism>